<organism evidence="1 2">
    <name type="scientific">Afipia massiliensis</name>
    <dbReference type="NCBI Taxonomy" id="211460"/>
    <lineage>
        <taxon>Bacteria</taxon>
        <taxon>Pseudomonadati</taxon>
        <taxon>Pseudomonadota</taxon>
        <taxon>Alphaproteobacteria</taxon>
        <taxon>Hyphomicrobiales</taxon>
        <taxon>Nitrobacteraceae</taxon>
        <taxon>Afipia</taxon>
    </lineage>
</organism>
<evidence type="ECO:0000313" key="1">
    <source>
        <dbReference type="EMBL" id="MBB5055208.1"/>
    </source>
</evidence>
<dbReference type="AlphaFoldDB" id="A0A840NBS0"/>
<accession>A0A840NBS0</accession>
<evidence type="ECO:0000313" key="2">
    <source>
        <dbReference type="Proteomes" id="UP000521227"/>
    </source>
</evidence>
<protein>
    <submittedName>
        <fullName evidence="1">Uncharacterized protein</fullName>
    </submittedName>
</protein>
<reference evidence="1 2" key="1">
    <citation type="submission" date="2020-08" db="EMBL/GenBank/DDBJ databases">
        <title>Genomic Encyclopedia of Type Strains, Phase IV (KMG-IV): sequencing the most valuable type-strain genomes for metagenomic binning, comparative biology and taxonomic classification.</title>
        <authorList>
            <person name="Goeker M."/>
        </authorList>
    </citation>
    <scope>NUCLEOTIDE SEQUENCE [LARGE SCALE GENOMIC DNA]</scope>
    <source>
        <strain evidence="1 2">DSM 17498</strain>
    </source>
</reference>
<proteinExistence type="predicted"/>
<dbReference type="EMBL" id="JACHIJ010000012">
    <property type="protein sequence ID" value="MBB5055208.1"/>
    <property type="molecule type" value="Genomic_DNA"/>
</dbReference>
<dbReference type="Proteomes" id="UP000521227">
    <property type="component" value="Unassembled WGS sequence"/>
</dbReference>
<sequence>MIAKLFTAIHEPAEADTPVYPIEIAENCFGLPEDVQRAKLGGLLRGIDVNVMADFALIGDLSRSHRKLTGNEKQSTLFYPGQIICDARLGRWQNQVRFFQAIFN</sequence>
<gene>
    <name evidence="1" type="ORF">HNQ36_005219</name>
</gene>
<name>A0A840NBS0_9BRAD</name>
<comment type="caution">
    <text evidence="1">The sequence shown here is derived from an EMBL/GenBank/DDBJ whole genome shotgun (WGS) entry which is preliminary data.</text>
</comment>